<dbReference type="Proteomes" id="UP000280960">
    <property type="component" value="Chromosome"/>
</dbReference>
<accession>A0A3G2R7L8</accession>
<name>A0A3G2R7L8_9FIRM</name>
<dbReference type="Pfam" id="PF04074">
    <property type="entry name" value="DUF386"/>
    <property type="match status" value="1"/>
</dbReference>
<keyword evidence="2" id="KW-1185">Reference proteome</keyword>
<evidence type="ECO:0000313" key="2">
    <source>
        <dbReference type="Proteomes" id="UP000280960"/>
    </source>
</evidence>
<dbReference type="InterPro" id="IPR037012">
    <property type="entry name" value="NanQ/TabA/YiaL_sf"/>
</dbReference>
<dbReference type="EMBL" id="CP033169">
    <property type="protein sequence ID" value="AYO31078.1"/>
    <property type="molecule type" value="Genomic_DNA"/>
</dbReference>
<organism evidence="1 2">
    <name type="scientific">Biomaibacter acetigenes</name>
    <dbReference type="NCBI Taxonomy" id="2316383"/>
    <lineage>
        <taxon>Bacteria</taxon>
        <taxon>Bacillati</taxon>
        <taxon>Bacillota</taxon>
        <taxon>Clostridia</taxon>
        <taxon>Thermosediminibacterales</taxon>
        <taxon>Tepidanaerobacteraceae</taxon>
        <taxon>Biomaibacter</taxon>
    </lineage>
</organism>
<dbReference type="KEGG" id="bacg:D2962_11135"/>
<reference evidence="1 2" key="1">
    <citation type="submission" date="2018-10" db="EMBL/GenBank/DDBJ databases">
        <authorList>
            <person name="Zhang X."/>
        </authorList>
    </citation>
    <scope>NUCLEOTIDE SEQUENCE [LARGE SCALE GENOMIC DNA]</scope>
    <source>
        <strain evidence="1 2">SK-G1</strain>
    </source>
</reference>
<dbReference type="InterPro" id="IPR004375">
    <property type="entry name" value="NanQ/TabA/YiaL"/>
</dbReference>
<dbReference type="AlphaFoldDB" id="A0A3G2R7L8"/>
<proteinExistence type="predicted"/>
<gene>
    <name evidence="1" type="ORF">D2962_11135</name>
</gene>
<dbReference type="PANTHER" id="PTHR34986:SF1">
    <property type="entry name" value="PROTEIN YIAL"/>
    <property type="match status" value="1"/>
</dbReference>
<dbReference type="NCBIfam" id="TIGR00022">
    <property type="entry name" value="YhcH/YjgK/YiaL family protein"/>
    <property type="match status" value="1"/>
</dbReference>
<dbReference type="Gene3D" id="2.60.120.370">
    <property type="entry name" value="YhcH/YjgK/YiaL"/>
    <property type="match status" value="1"/>
</dbReference>
<dbReference type="PANTHER" id="PTHR34986">
    <property type="entry name" value="EVOLVED BETA-GALACTOSIDASE SUBUNIT BETA"/>
    <property type="match status" value="1"/>
</dbReference>
<evidence type="ECO:0000313" key="1">
    <source>
        <dbReference type="EMBL" id="AYO31078.1"/>
    </source>
</evidence>
<dbReference type="RefSeq" id="WP_120765793.1">
    <property type="nucleotide sequence ID" value="NZ_CP033169.1"/>
</dbReference>
<sequence>MIVTDIKNLSDFKKLSKNMQIAIDYLEGINPQSMQDGRYNVVDDDIYAIVSTYRTREHNASMFEVHKKYIDIQCMISGEEMIFCNESSRLEAQGEYNTAHDKLNFKDQAGEVLIHLKPGMAAIFYPYDAHKACCKVNDKTEQVRKLLVKVKIGE</sequence>
<dbReference type="GO" id="GO:0005829">
    <property type="term" value="C:cytosol"/>
    <property type="evidence" value="ECO:0007669"/>
    <property type="project" value="TreeGrafter"/>
</dbReference>
<protein>
    <submittedName>
        <fullName evidence="1">DUF386 family protein</fullName>
    </submittedName>
</protein>
<dbReference type="SUPFAM" id="SSF51197">
    <property type="entry name" value="Clavaminate synthase-like"/>
    <property type="match status" value="1"/>
</dbReference>